<dbReference type="Proteomes" id="UP000198757">
    <property type="component" value="Unassembled WGS sequence"/>
</dbReference>
<keyword evidence="2" id="KW-1185">Reference proteome</keyword>
<organism evidence="1 2">
    <name type="scientific">Niabella drilacis (strain DSM 25811 / CCM 8410 / CCUG 62505 / LMG 26954 / E90)</name>
    <dbReference type="NCBI Taxonomy" id="1285928"/>
    <lineage>
        <taxon>Bacteria</taxon>
        <taxon>Pseudomonadati</taxon>
        <taxon>Bacteroidota</taxon>
        <taxon>Chitinophagia</taxon>
        <taxon>Chitinophagales</taxon>
        <taxon>Chitinophagaceae</taxon>
        <taxon>Niabella</taxon>
    </lineage>
</organism>
<protein>
    <recommendedName>
        <fullName evidence="3">DUF4998 domain-containing protein</fullName>
    </recommendedName>
</protein>
<evidence type="ECO:0008006" key="3">
    <source>
        <dbReference type="Google" id="ProtNLM"/>
    </source>
</evidence>
<sequence length="228" mass="25876">MTKYPFLVYAGLLLLLWSCSKMNDLHKKYLENGEIIYLNKLSALSSMPGKNRVRLQYVNKDPKVKKVILYWNTRADSVVLDMPENRLGDTLYHDLTGLSEDSYVFETVTSDAALIYRSMAGETAARAYGEQFQNSLQQQAISLKEWSQSKNSLSLKFYLAPRYALFSEFRFTDVSGATKSVRVPYTVSDSVFQGVGGEITYRTAFLPEAGCIDTFYTNFTQLNPVIKP</sequence>
<dbReference type="OrthoDB" id="3965347at2"/>
<dbReference type="RefSeq" id="WP_090392066.1">
    <property type="nucleotide sequence ID" value="NZ_FMZO01000014.1"/>
</dbReference>
<dbReference type="EMBL" id="FMZO01000014">
    <property type="protein sequence ID" value="SDD83852.1"/>
    <property type="molecule type" value="Genomic_DNA"/>
</dbReference>
<name>A0A1G6Y0P9_NIADE</name>
<proteinExistence type="predicted"/>
<dbReference type="Pfam" id="PF16389">
    <property type="entry name" value="DUF4998"/>
    <property type="match status" value="1"/>
</dbReference>
<reference evidence="2" key="1">
    <citation type="submission" date="2016-10" db="EMBL/GenBank/DDBJ databases">
        <authorList>
            <person name="Varghese N."/>
            <person name="Submissions S."/>
        </authorList>
    </citation>
    <scope>NUCLEOTIDE SEQUENCE [LARGE SCALE GENOMIC DNA]</scope>
    <source>
        <strain evidence="2">DSM 25811 / CCM 8410 / LMG 26954 / E90</strain>
    </source>
</reference>
<dbReference type="STRING" id="1285928.SAMN04487894_11489"/>
<evidence type="ECO:0000313" key="2">
    <source>
        <dbReference type="Proteomes" id="UP000198757"/>
    </source>
</evidence>
<accession>A0A1G6Y0P9</accession>
<evidence type="ECO:0000313" key="1">
    <source>
        <dbReference type="EMBL" id="SDD83852.1"/>
    </source>
</evidence>
<gene>
    <name evidence="1" type="ORF">SAMN04487894_11489</name>
</gene>
<dbReference type="AlphaFoldDB" id="A0A1G6Y0P9"/>